<dbReference type="GO" id="GO:0061733">
    <property type="term" value="F:protein-lysine-acetyltransferase activity"/>
    <property type="evidence" value="ECO:0007669"/>
    <property type="project" value="TreeGrafter"/>
</dbReference>
<protein>
    <recommendedName>
        <fullName evidence="15">N-acetyltransferase ECO1</fullName>
    </recommendedName>
</protein>
<feature type="compositionally biased region" description="Basic and acidic residues" evidence="10">
    <location>
        <begin position="106"/>
        <end position="120"/>
    </location>
</feature>
<keyword evidence="8" id="KW-0131">Cell cycle</keyword>
<evidence type="ECO:0000313" key="13">
    <source>
        <dbReference type="EMBL" id="RPA78684.1"/>
    </source>
</evidence>
<dbReference type="InterPro" id="IPR028009">
    <property type="entry name" value="ESCO_Acetyltransf_dom"/>
</dbReference>
<dbReference type="InterPro" id="IPR028005">
    <property type="entry name" value="AcTrfase_ESCO_Znf_dom"/>
</dbReference>
<evidence type="ECO:0000259" key="11">
    <source>
        <dbReference type="Pfam" id="PF13878"/>
    </source>
</evidence>
<keyword evidence="4" id="KW-0479">Metal-binding</keyword>
<feature type="compositionally biased region" description="Polar residues" evidence="10">
    <location>
        <begin position="71"/>
        <end position="99"/>
    </location>
</feature>
<dbReference type="Pfam" id="PF13880">
    <property type="entry name" value="Acetyltransf_13"/>
    <property type="match status" value="1"/>
</dbReference>
<keyword evidence="14" id="KW-1185">Reference proteome</keyword>
<evidence type="ECO:0008006" key="15">
    <source>
        <dbReference type="Google" id="ProtNLM"/>
    </source>
</evidence>
<reference evidence="13 14" key="1">
    <citation type="journal article" date="2018" name="Nat. Ecol. Evol.">
        <title>Pezizomycetes genomes reveal the molecular basis of ectomycorrhizal truffle lifestyle.</title>
        <authorList>
            <person name="Murat C."/>
            <person name="Payen T."/>
            <person name="Noel B."/>
            <person name="Kuo A."/>
            <person name="Morin E."/>
            <person name="Chen J."/>
            <person name="Kohler A."/>
            <person name="Krizsan K."/>
            <person name="Balestrini R."/>
            <person name="Da Silva C."/>
            <person name="Montanini B."/>
            <person name="Hainaut M."/>
            <person name="Levati E."/>
            <person name="Barry K.W."/>
            <person name="Belfiori B."/>
            <person name="Cichocki N."/>
            <person name="Clum A."/>
            <person name="Dockter R.B."/>
            <person name="Fauchery L."/>
            <person name="Guy J."/>
            <person name="Iotti M."/>
            <person name="Le Tacon F."/>
            <person name="Lindquist E.A."/>
            <person name="Lipzen A."/>
            <person name="Malagnac F."/>
            <person name="Mello A."/>
            <person name="Molinier V."/>
            <person name="Miyauchi S."/>
            <person name="Poulain J."/>
            <person name="Riccioni C."/>
            <person name="Rubini A."/>
            <person name="Sitrit Y."/>
            <person name="Splivallo R."/>
            <person name="Traeger S."/>
            <person name="Wang M."/>
            <person name="Zifcakova L."/>
            <person name="Wipf D."/>
            <person name="Zambonelli A."/>
            <person name="Paolocci F."/>
            <person name="Nowrousian M."/>
            <person name="Ottonello S."/>
            <person name="Baldrian P."/>
            <person name="Spatafora J.W."/>
            <person name="Henrissat B."/>
            <person name="Nagy L.G."/>
            <person name="Aury J.M."/>
            <person name="Wincker P."/>
            <person name="Grigoriev I.V."/>
            <person name="Bonfante P."/>
            <person name="Martin F.M."/>
        </authorList>
    </citation>
    <scope>NUCLEOTIDE SEQUENCE [LARGE SCALE GENOMIC DNA]</scope>
    <source>
        <strain evidence="13 14">RN42</strain>
    </source>
</reference>
<feature type="domain" description="N-acetyltransferase ESCO zinc-finger" evidence="11">
    <location>
        <begin position="288"/>
        <end position="324"/>
    </location>
</feature>
<keyword evidence="9" id="KW-0012">Acyltransferase</keyword>
<feature type="compositionally biased region" description="Low complexity" evidence="10">
    <location>
        <begin position="181"/>
        <end position="192"/>
    </location>
</feature>
<gene>
    <name evidence="13" type="ORF">BJ508DRAFT_416418</name>
</gene>
<name>A0A3N4IAA7_ASCIM</name>
<dbReference type="Proteomes" id="UP000275078">
    <property type="component" value="Unassembled WGS sequence"/>
</dbReference>
<evidence type="ECO:0000259" key="12">
    <source>
        <dbReference type="Pfam" id="PF13880"/>
    </source>
</evidence>
<evidence type="ECO:0000256" key="1">
    <source>
        <dbReference type="ARBA" id="ARBA00004123"/>
    </source>
</evidence>
<dbReference type="GO" id="GO:0008270">
    <property type="term" value="F:zinc ion binding"/>
    <property type="evidence" value="ECO:0007669"/>
    <property type="project" value="UniProtKB-KW"/>
</dbReference>
<keyword evidence="6" id="KW-0862">Zinc</keyword>
<dbReference type="GO" id="GO:0007064">
    <property type="term" value="P:mitotic sister chromatid cohesion"/>
    <property type="evidence" value="ECO:0007669"/>
    <property type="project" value="TreeGrafter"/>
</dbReference>
<dbReference type="OrthoDB" id="428854at2759"/>
<evidence type="ECO:0000256" key="5">
    <source>
        <dbReference type="ARBA" id="ARBA00022771"/>
    </source>
</evidence>
<organism evidence="13 14">
    <name type="scientific">Ascobolus immersus RN42</name>
    <dbReference type="NCBI Taxonomy" id="1160509"/>
    <lineage>
        <taxon>Eukaryota</taxon>
        <taxon>Fungi</taxon>
        <taxon>Dikarya</taxon>
        <taxon>Ascomycota</taxon>
        <taxon>Pezizomycotina</taxon>
        <taxon>Pezizomycetes</taxon>
        <taxon>Pezizales</taxon>
        <taxon>Ascobolaceae</taxon>
        <taxon>Ascobolus</taxon>
    </lineage>
</organism>
<keyword evidence="7" id="KW-0539">Nucleus</keyword>
<keyword evidence="3" id="KW-0808">Transferase</keyword>
<comment type="similarity">
    <text evidence="2">Belongs to the acetyltransferase family. ECO subfamily.</text>
</comment>
<comment type="subcellular location">
    <subcellularLocation>
        <location evidence="1">Nucleus</location>
    </subcellularLocation>
</comment>
<evidence type="ECO:0000256" key="2">
    <source>
        <dbReference type="ARBA" id="ARBA00005816"/>
    </source>
</evidence>
<feature type="compositionally biased region" description="Basic and acidic residues" evidence="10">
    <location>
        <begin position="208"/>
        <end position="234"/>
    </location>
</feature>
<dbReference type="GO" id="GO:0005634">
    <property type="term" value="C:nucleus"/>
    <property type="evidence" value="ECO:0007669"/>
    <property type="project" value="UniProtKB-SubCell"/>
</dbReference>
<dbReference type="Pfam" id="PF13878">
    <property type="entry name" value="zf-C2H2_3"/>
    <property type="match status" value="1"/>
</dbReference>
<feature type="region of interest" description="Disordered" evidence="10">
    <location>
        <begin position="1"/>
        <end position="283"/>
    </location>
</feature>
<evidence type="ECO:0000256" key="9">
    <source>
        <dbReference type="ARBA" id="ARBA00023315"/>
    </source>
</evidence>
<dbReference type="AlphaFoldDB" id="A0A3N4IAA7"/>
<evidence type="ECO:0000256" key="4">
    <source>
        <dbReference type="ARBA" id="ARBA00022723"/>
    </source>
</evidence>
<feature type="domain" description="N-acetyltransferase ESCO acetyl-transferase" evidence="12">
    <location>
        <begin position="439"/>
        <end position="506"/>
    </location>
</feature>
<accession>A0A3N4IAA7</accession>
<evidence type="ECO:0000313" key="14">
    <source>
        <dbReference type="Proteomes" id="UP000275078"/>
    </source>
</evidence>
<dbReference type="STRING" id="1160509.A0A3N4IAA7"/>
<evidence type="ECO:0000256" key="7">
    <source>
        <dbReference type="ARBA" id="ARBA00023242"/>
    </source>
</evidence>
<sequence length="526" mass="57206">MSTPRRALGDLPPSRSRNPHTYGRRREPVPPRISEYRKVDENIPPGGSAREAAPTNADNGNRKEGSPGPGNITTGTSVESNTSKTLVGSDNSITSTVASPQPKIFVEVKTDTEGTKETMGLKRKPSRNGNIMDFFKKRPNLGGSTAVNSEHGFVNSKSDPAIPASADPKQHHGEALPEANSTQSQDDTATSTIDNGGRSGNTTLMSEDSGHGYPPEKDLVKNNDNDNDREGEDRAEQDDIDEGEMDETAHDDNDEDSIQIPQIRLFGRKHKSAKSRGASNRPKPVLQQATIDLGQKMEVDCKECGMSYVPSNKKDKEMHDKFHKSYLQVLTWSDTQVHVWSGTLPKELDHGVIICISGHSSTKEQKKASEIVEQVEGQLGSVQDSWGGLGGVADRKVYLYVVRKKTLGCLVVERIQKAYPALVTADGMIEEDLSKGAREVIMGISRIWVASTNRRKGIASKLIECAQATFVYGAHVKKEQVAFSQPTESGGRFAGGWWGGNGWLVYDQDKAYNAAKNDSCVGNGSA</sequence>
<dbReference type="PANTHER" id="PTHR45884:SF2">
    <property type="entry name" value="N-ACETYLTRANSFERASE ECO"/>
    <property type="match status" value="1"/>
</dbReference>
<evidence type="ECO:0000256" key="6">
    <source>
        <dbReference type="ARBA" id="ARBA00022833"/>
    </source>
</evidence>
<proteinExistence type="inferred from homology"/>
<feature type="compositionally biased region" description="Acidic residues" evidence="10">
    <location>
        <begin position="235"/>
        <end position="246"/>
    </location>
</feature>
<evidence type="ECO:0000256" key="10">
    <source>
        <dbReference type="SAM" id="MobiDB-lite"/>
    </source>
</evidence>
<feature type="compositionally biased region" description="Basic and acidic residues" evidence="10">
    <location>
        <begin position="24"/>
        <end position="41"/>
    </location>
</feature>
<dbReference type="GO" id="GO:0000785">
    <property type="term" value="C:chromatin"/>
    <property type="evidence" value="ECO:0007669"/>
    <property type="project" value="TreeGrafter"/>
</dbReference>
<keyword evidence="5" id="KW-0863">Zinc-finger</keyword>
<evidence type="ECO:0000256" key="8">
    <source>
        <dbReference type="ARBA" id="ARBA00023306"/>
    </source>
</evidence>
<evidence type="ECO:0000256" key="3">
    <source>
        <dbReference type="ARBA" id="ARBA00022679"/>
    </source>
</evidence>
<dbReference type="PANTHER" id="PTHR45884">
    <property type="entry name" value="N-ACETYLTRANSFERASE ECO"/>
    <property type="match status" value="1"/>
</dbReference>
<dbReference type="EMBL" id="ML119708">
    <property type="protein sequence ID" value="RPA78684.1"/>
    <property type="molecule type" value="Genomic_DNA"/>
</dbReference>